<proteinExistence type="predicted"/>
<comment type="subcellular location">
    <subcellularLocation>
        <location evidence="1">Cell membrane</location>
        <topology evidence="1">Multi-pass membrane protein</topology>
    </subcellularLocation>
</comment>
<dbReference type="PROSITE" id="PS51105">
    <property type="entry name" value="PTS_EIIC_TYPE_3"/>
    <property type="match status" value="1"/>
</dbReference>
<dbReference type="InterPro" id="IPR004796">
    <property type="entry name" value="PTS_IIC_cello"/>
</dbReference>
<dbReference type="PANTHER" id="PTHR33989:SF4">
    <property type="entry name" value="PTS SYSTEM N,N'-DIACETYLCHITOBIOSE-SPECIFIC EIIC COMPONENT"/>
    <property type="match status" value="1"/>
</dbReference>
<keyword evidence="4 8" id="KW-0762">Sugar transport</keyword>
<evidence type="ECO:0000256" key="8">
    <source>
        <dbReference type="PIRNR" id="PIRNR006351"/>
    </source>
</evidence>
<feature type="transmembrane region" description="Helical" evidence="9">
    <location>
        <begin position="320"/>
        <end position="340"/>
    </location>
</feature>
<evidence type="ECO:0000256" key="9">
    <source>
        <dbReference type="SAM" id="Phobius"/>
    </source>
</evidence>
<evidence type="ECO:0000259" key="10">
    <source>
        <dbReference type="PROSITE" id="PS51105"/>
    </source>
</evidence>
<dbReference type="PANTHER" id="PTHR33989">
    <property type="match status" value="1"/>
</dbReference>
<dbReference type="GO" id="GO:1902815">
    <property type="term" value="P:N,N'-diacetylchitobiose import"/>
    <property type="evidence" value="ECO:0007669"/>
    <property type="project" value="TreeGrafter"/>
</dbReference>
<protein>
    <recommendedName>
        <fullName evidence="8">Permease IIC component</fullName>
    </recommendedName>
</protein>
<dbReference type="InterPro" id="IPR004501">
    <property type="entry name" value="PTS_EIIC_3"/>
</dbReference>
<keyword evidence="2 8" id="KW-0813">Transport</keyword>
<accession>A0A426TJ46</accession>
<keyword evidence="5 9" id="KW-0812">Transmembrane</keyword>
<dbReference type="Proteomes" id="UP000274117">
    <property type="component" value="Unassembled WGS sequence"/>
</dbReference>
<dbReference type="InterPro" id="IPR051088">
    <property type="entry name" value="PTS_Sugar-EIIC/EIIB"/>
</dbReference>
<dbReference type="InterPro" id="IPR003352">
    <property type="entry name" value="PTS_EIIC"/>
</dbReference>
<evidence type="ECO:0000313" key="11">
    <source>
        <dbReference type="EMBL" id="RRR55501.1"/>
    </source>
</evidence>
<organism evidence="11 12">
    <name type="scientific">Streptococcus suis</name>
    <dbReference type="NCBI Taxonomy" id="1307"/>
    <lineage>
        <taxon>Bacteria</taxon>
        <taxon>Bacillati</taxon>
        <taxon>Bacillota</taxon>
        <taxon>Bacilli</taxon>
        <taxon>Lactobacillales</taxon>
        <taxon>Streptococcaceae</taxon>
        <taxon>Streptococcus</taxon>
    </lineage>
</organism>
<evidence type="ECO:0000256" key="7">
    <source>
        <dbReference type="ARBA" id="ARBA00023136"/>
    </source>
</evidence>
<evidence type="ECO:0000256" key="4">
    <source>
        <dbReference type="ARBA" id="ARBA00022597"/>
    </source>
</evidence>
<feature type="transmembrane region" description="Helical" evidence="9">
    <location>
        <begin position="209"/>
        <end position="231"/>
    </location>
</feature>
<evidence type="ECO:0000256" key="2">
    <source>
        <dbReference type="ARBA" id="ARBA00022448"/>
    </source>
</evidence>
<keyword evidence="6 9" id="KW-1133">Transmembrane helix</keyword>
<evidence type="ECO:0000256" key="6">
    <source>
        <dbReference type="ARBA" id="ARBA00022989"/>
    </source>
</evidence>
<dbReference type="GO" id="GO:0005886">
    <property type="term" value="C:plasma membrane"/>
    <property type="evidence" value="ECO:0007669"/>
    <property type="project" value="UniProtKB-SubCell"/>
</dbReference>
<reference evidence="11 12" key="2">
    <citation type="submission" date="2018-12" db="EMBL/GenBank/DDBJ databases">
        <title>Whole-genome sequences of fifteen clinical Streptococcus suis strains isolated from pigs between 2006 and 2018.</title>
        <authorList>
            <person name="Stevens M.J.A."/>
            <person name="Cernela N."/>
            <person name="Spoerry Serrano N."/>
            <person name="Schmitt S."/>
            <person name="Schrenzel J."/>
            <person name="Stephan R."/>
        </authorList>
    </citation>
    <scope>NUCLEOTIDE SEQUENCE [LARGE SCALE GENOMIC DNA]</scope>
    <source>
        <strain evidence="11 12">PP422</strain>
    </source>
</reference>
<keyword evidence="7 8" id="KW-0472">Membrane</keyword>
<evidence type="ECO:0000313" key="12">
    <source>
        <dbReference type="Proteomes" id="UP000274117"/>
    </source>
</evidence>
<gene>
    <name evidence="11" type="ORF">EI998_00270</name>
</gene>
<feature type="transmembrane region" description="Helical" evidence="9">
    <location>
        <begin position="252"/>
        <end position="273"/>
    </location>
</feature>
<dbReference type="RefSeq" id="WP_105111257.1">
    <property type="nucleotide sequence ID" value="NZ_CP102145.1"/>
</dbReference>
<dbReference type="EMBL" id="RSDO01000001">
    <property type="protein sequence ID" value="RRR55501.1"/>
    <property type="molecule type" value="Genomic_DNA"/>
</dbReference>
<dbReference type="PIRSF" id="PIRSF006351">
    <property type="entry name" value="PTS_EIIC-Cellobiose"/>
    <property type="match status" value="1"/>
</dbReference>
<feature type="transmembrane region" description="Helical" evidence="9">
    <location>
        <begin position="361"/>
        <end position="384"/>
    </location>
</feature>
<evidence type="ECO:0000256" key="3">
    <source>
        <dbReference type="ARBA" id="ARBA00022475"/>
    </source>
</evidence>
<reference evidence="11 12" key="1">
    <citation type="submission" date="2018-11" db="EMBL/GenBank/DDBJ databases">
        <authorList>
            <person name="Stevens M.J."/>
            <person name="Cernela N."/>
            <person name="Spoerry Serrano N."/>
            <person name="Schmitt S."/>
            <person name="Schrenzel J."/>
            <person name="Stephan R."/>
        </authorList>
    </citation>
    <scope>NUCLEOTIDE SEQUENCE [LARGE SCALE GENOMIC DNA]</scope>
    <source>
        <strain evidence="11 12">PP422</strain>
    </source>
</reference>
<feature type="transmembrane region" description="Helical" evidence="9">
    <location>
        <begin position="28"/>
        <end position="48"/>
    </location>
</feature>
<keyword evidence="3 8" id="KW-1003">Cell membrane</keyword>
<name>A0A426TJ46_STRSU</name>
<comment type="function">
    <text evidence="8">The phosphoenolpyruvate-dependent sugar phosphotransferase system (PTS), a major carbohydrate active -transport system, catalyzes the phosphorylation of incoming sugar substrates concomitant with their translocation across the cell membrane.</text>
</comment>
<feature type="domain" description="PTS EIIC type-3" evidence="10">
    <location>
        <begin position="4"/>
        <end position="446"/>
    </location>
</feature>
<feature type="transmembrane region" description="Helical" evidence="9">
    <location>
        <begin position="166"/>
        <end position="189"/>
    </location>
</feature>
<dbReference type="GO" id="GO:0009401">
    <property type="term" value="P:phosphoenolpyruvate-dependent sugar phosphotransferase system"/>
    <property type="evidence" value="ECO:0007669"/>
    <property type="project" value="InterPro"/>
</dbReference>
<dbReference type="GO" id="GO:0008982">
    <property type="term" value="F:protein-N(PI)-phosphohistidine-sugar phosphotransferase activity"/>
    <property type="evidence" value="ECO:0007669"/>
    <property type="project" value="UniProtKB-UniRule"/>
</dbReference>
<dbReference type="NCBIfam" id="TIGR00410">
    <property type="entry name" value="lacE"/>
    <property type="match status" value="1"/>
</dbReference>
<dbReference type="Pfam" id="PF02378">
    <property type="entry name" value="PTS_EIIC"/>
    <property type="match status" value="1"/>
</dbReference>
<feature type="transmembrane region" description="Helical" evidence="9">
    <location>
        <begin position="418"/>
        <end position="443"/>
    </location>
</feature>
<evidence type="ECO:0000256" key="5">
    <source>
        <dbReference type="ARBA" id="ARBA00022692"/>
    </source>
</evidence>
<feature type="transmembrane region" description="Helical" evidence="9">
    <location>
        <begin position="390"/>
        <end position="411"/>
    </location>
</feature>
<comment type="caution">
    <text evidence="11">The sequence shown here is derived from an EMBL/GenBank/DDBJ whole genome shotgun (WGS) entry which is preliminary data.</text>
</comment>
<sequence>MSNISDKFMEISGKIGSQRHLVAIRDSFISMMPVTMAGSVAVLLNVFLRDIPNNMGWTGFAEAMQPLINVNGYVYFGTIGIMALVFSFALGYNLSNMHKVNPLAGGLISFASFISTMPQSLTISTALDGLDNSVITALKDLGLTIATNDGASVLETSEWGAIALKYAGATGLFTALFIGFLSTFVYASLVKRNITIKLPDTVPPAVNKAFVAIIPGTAAIYASSILAYAVYAATGQALSDVISTYIQMPLMGLSQGIGSVILLTFLVQLFWFFGLHGHNVLAPVMDGIYGVALNENTAVYEATRSAADLPWLWTRGSFDAYAQMGGSGVTLALILAIFIFSKREEYKTVARLSTPMGIFNINEPITFGIPMVLNPLFVIPWLIVPPVCATIAYLATSMGLIPPVFLAVPWITPPGLYAYLATGGNVMAALVSLFNLFIAFLIWTPFVISANKVKAGTE</sequence>
<feature type="transmembrane region" description="Helical" evidence="9">
    <location>
        <begin position="73"/>
        <end position="94"/>
    </location>
</feature>
<evidence type="ECO:0000256" key="1">
    <source>
        <dbReference type="ARBA" id="ARBA00004651"/>
    </source>
</evidence>
<dbReference type="AlphaFoldDB" id="A0A426TJ46"/>